<dbReference type="InterPro" id="IPR023214">
    <property type="entry name" value="HAD_sf"/>
</dbReference>
<dbReference type="PANTHER" id="PTHR43434">
    <property type="entry name" value="PHOSPHOGLYCOLATE PHOSPHATASE"/>
    <property type="match status" value="1"/>
</dbReference>
<evidence type="ECO:0000313" key="1">
    <source>
        <dbReference type="EMBL" id="XCM37743.1"/>
    </source>
</evidence>
<name>A0AAU8JHY8_9CYAN</name>
<gene>
    <name evidence="1" type="ORF">ABWT76_000536</name>
</gene>
<accession>A0AAU8JHY8</accession>
<dbReference type="RefSeq" id="WP_054468311.1">
    <property type="nucleotide sequence ID" value="NZ_CP159837.1"/>
</dbReference>
<keyword evidence="1" id="KW-0378">Hydrolase</keyword>
<proteinExistence type="predicted"/>
<dbReference type="GO" id="GO:0008967">
    <property type="term" value="F:phosphoglycolate phosphatase activity"/>
    <property type="evidence" value="ECO:0007669"/>
    <property type="project" value="TreeGrafter"/>
</dbReference>
<dbReference type="GO" id="GO:0006281">
    <property type="term" value="P:DNA repair"/>
    <property type="evidence" value="ECO:0007669"/>
    <property type="project" value="TreeGrafter"/>
</dbReference>
<dbReference type="EMBL" id="CP159837">
    <property type="protein sequence ID" value="XCM37743.1"/>
    <property type="molecule type" value="Genomic_DNA"/>
</dbReference>
<dbReference type="Pfam" id="PF00702">
    <property type="entry name" value="Hydrolase"/>
    <property type="match status" value="1"/>
</dbReference>
<dbReference type="SUPFAM" id="SSF56784">
    <property type="entry name" value="HAD-like"/>
    <property type="match status" value="1"/>
</dbReference>
<dbReference type="InterPro" id="IPR050155">
    <property type="entry name" value="HAD-like_hydrolase_sf"/>
</dbReference>
<dbReference type="GO" id="GO:0005829">
    <property type="term" value="C:cytosol"/>
    <property type="evidence" value="ECO:0007669"/>
    <property type="project" value="TreeGrafter"/>
</dbReference>
<dbReference type="AlphaFoldDB" id="A0AAU8JHY8"/>
<reference evidence="1" key="1">
    <citation type="submission" date="2024-07" db="EMBL/GenBank/DDBJ databases">
        <authorList>
            <person name="Kim Y.J."/>
            <person name="Jeong J.Y."/>
        </authorList>
    </citation>
    <scope>NUCLEOTIDE SEQUENCE</scope>
    <source>
        <strain evidence="1">GIHE-MW2</strain>
    </source>
</reference>
<dbReference type="Gene3D" id="3.40.50.1000">
    <property type="entry name" value="HAD superfamily/HAD-like"/>
    <property type="match status" value="1"/>
</dbReference>
<protein>
    <submittedName>
        <fullName evidence="1">HAD family hydrolase</fullName>
    </submittedName>
</protein>
<dbReference type="PANTHER" id="PTHR43434:SF21">
    <property type="entry name" value="SLL0295 PROTEIN"/>
    <property type="match status" value="1"/>
</dbReference>
<dbReference type="InterPro" id="IPR036412">
    <property type="entry name" value="HAD-like_sf"/>
</dbReference>
<sequence>MTYKALPTILALDFDGVLCDGMLEYFQSTWRTYCHIWQPDEVNPPEDLAASFARLRPVIETGWEMPVLIRSRLQGVSESEILEDWHSVAQEIVQQENLNQTKLAKTLDQIRDKWIAEDLSGWLSLHRFYPGVVDTLKWAIASPVETVIITTKEGRFVKQLLQQQGVDLGATAIFGKECQRPKHQILRELIRQASNEPLVWFVEDRVNTLRSVQQQLDLTGVKLYLADWGYNTDRDRILGRETPGIELLTLSQFASGLANWP</sequence>
<organism evidence="1">
    <name type="scientific">Planktothricoides raciborskii GIHE-MW2</name>
    <dbReference type="NCBI Taxonomy" id="2792601"/>
    <lineage>
        <taxon>Bacteria</taxon>
        <taxon>Bacillati</taxon>
        <taxon>Cyanobacteriota</taxon>
        <taxon>Cyanophyceae</taxon>
        <taxon>Oscillatoriophycideae</taxon>
        <taxon>Oscillatoriales</taxon>
        <taxon>Oscillatoriaceae</taxon>
        <taxon>Planktothricoides</taxon>
    </lineage>
</organism>